<evidence type="ECO:0008006" key="14">
    <source>
        <dbReference type="Google" id="ProtNLM"/>
    </source>
</evidence>
<dbReference type="AlphaFoldDB" id="A0A2J7QGJ0"/>
<feature type="domain" description="IFT140 first beta-propeller" evidence="9">
    <location>
        <begin position="3"/>
        <end position="437"/>
    </location>
</feature>
<dbReference type="SMART" id="SM00320">
    <property type="entry name" value="WD40"/>
    <property type="match status" value="3"/>
</dbReference>
<dbReference type="PANTHER" id="PTHR15722">
    <property type="entry name" value="IFT140/172-RELATED"/>
    <property type="match status" value="1"/>
</dbReference>
<dbReference type="GO" id="GO:0005930">
    <property type="term" value="C:axoneme"/>
    <property type="evidence" value="ECO:0007669"/>
    <property type="project" value="TreeGrafter"/>
</dbReference>
<evidence type="ECO:0000259" key="11">
    <source>
        <dbReference type="Pfam" id="PF24762"/>
    </source>
</evidence>
<dbReference type="InterPro" id="IPR015943">
    <property type="entry name" value="WD40/YVTN_repeat-like_dom_sf"/>
</dbReference>
<keyword evidence="6" id="KW-0966">Cell projection</keyword>
<name>A0A2J7QGJ0_9NEOP</name>
<protein>
    <recommendedName>
        <fullName evidence="14">Intraflagellar transport protein 140-like protein</fullName>
    </recommendedName>
</protein>
<evidence type="ECO:0000256" key="6">
    <source>
        <dbReference type="ARBA" id="ARBA00023273"/>
    </source>
</evidence>
<dbReference type="InterPro" id="IPR001680">
    <property type="entry name" value="WD40_rpt"/>
</dbReference>
<feature type="region of interest" description="Disordered" evidence="8">
    <location>
        <begin position="737"/>
        <end position="758"/>
    </location>
</feature>
<dbReference type="OrthoDB" id="10258787at2759"/>
<dbReference type="GO" id="GO:0035721">
    <property type="term" value="P:intraciliary retrograde transport"/>
    <property type="evidence" value="ECO:0007669"/>
    <property type="project" value="TreeGrafter"/>
</dbReference>
<keyword evidence="3" id="KW-0677">Repeat</keyword>
<dbReference type="PROSITE" id="PS50082">
    <property type="entry name" value="WD_REPEATS_2"/>
    <property type="match status" value="1"/>
</dbReference>
<dbReference type="InParanoid" id="A0A2J7QGJ0"/>
<feature type="domain" description="IFT140 second beta-propeller" evidence="10">
    <location>
        <begin position="447"/>
        <end position="823"/>
    </location>
</feature>
<evidence type="ECO:0000256" key="7">
    <source>
        <dbReference type="PROSITE-ProRule" id="PRU00221"/>
    </source>
</evidence>
<feature type="domain" description="IF140/IFT172/WDR19 TPR" evidence="11">
    <location>
        <begin position="869"/>
        <end position="942"/>
    </location>
</feature>
<evidence type="ECO:0000256" key="8">
    <source>
        <dbReference type="SAM" id="MobiDB-lite"/>
    </source>
</evidence>
<evidence type="ECO:0000256" key="4">
    <source>
        <dbReference type="ARBA" id="ARBA00022803"/>
    </source>
</evidence>
<dbReference type="GO" id="GO:0030991">
    <property type="term" value="C:intraciliary transport particle A"/>
    <property type="evidence" value="ECO:0007669"/>
    <property type="project" value="TreeGrafter"/>
</dbReference>
<comment type="caution">
    <text evidence="12">The sequence shown here is derived from an EMBL/GenBank/DDBJ whole genome shotgun (WGS) entry which is preliminary data.</text>
</comment>
<keyword evidence="13" id="KW-1185">Reference proteome</keyword>
<reference evidence="12 13" key="1">
    <citation type="submission" date="2017-12" db="EMBL/GenBank/DDBJ databases">
        <title>Hemimetabolous genomes reveal molecular basis of termite eusociality.</title>
        <authorList>
            <person name="Harrison M.C."/>
            <person name="Jongepier E."/>
            <person name="Robertson H.M."/>
            <person name="Arning N."/>
            <person name="Bitard-Feildel T."/>
            <person name="Chao H."/>
            <person name="Childers C.P."/>
            <person name="Dinh H."/>
            <person name="Doddapaneni H."/>
            <person name="Dugan S."/>
            <person name="Gowin J."/>
            <person name="Greiner C."/>
            <person name="Han Y."/>
            <person name="Hu H."/>
            <person name="Hughes D.S.T."/>
            <person name="Huylmans A.-K."/>
            <person name="Kemena C."/>
            <person name="Kremer L.P.M."/>
            <person name="Lee S.L."/>
            <person name="Lopez-Ezquerra A."/>
            <person name="Mallet L."/>
            <person name="Monroy-Kuhn J.M."/>
            <person name="Moser A."/>
            <person name="Murali S.C."/>
            <person name="Muzny D.M."/>
            <person name="Otani S."/>
            <person name="Piulachs M.-D."/>
            <person name="Poelchau M."/>
            <person name="Qu J."/>
            <person name="Schaub F."/>
            <person name="Wada-Katsumata A."/>
            <person name="Worley K.C."/>
            <person name="Xie Q."/>
            <person name="Ylla G."/>
            <person name="Poulsen M."/>
            <person name="Gibbs R.A."/>
            <person name="Schal C."/>
            <person name="Richards S."/>
            <person name="Belles X."/>
            <person name="Korb J."/>
            <person name="Bornberg-Bauer E."/>
        </authorList>
    </citation>
    <scope>NUCLEOTIDE SEQUENCE [LARGE SCALE GENOMIC DNA]</scope>
    <source>
        <tissue evidence="12">Whole body</tissue>
    </source>
</reference>
<dbReference type="FunCoup" id="A0A2J7QGJ0">
    <property type="interactions" value="572"/>
</dbReference>
<evidence type="ECO:0000259" key="10">
    <source>
        <dbReference type="Pfam" id="PF23385"/>
    </source>
</evidence>
<dbReference type="Pfam" id="PF23385">
    <property type="entry name" value="Beta-prop_IFT140_2nd"/>
    <property type="match status" value="1"/>
</dbReference>
<dbReference type="InterPro" id="IPR056168">
    <property type="entry name" value="TPR_IF140/IFT172/WDR19"/>
</dbReference>
<keyword evidence="5" id="KW-0969">Cilium</keyword>
<dbReference type="SUPFAM" id="SSF50978">
    <property type="entry name" value="WD40 repeat-like"/>
    <property type="match status" value="2"/>
</dbReference>
<dbReference type="Gene3D" id="1.25.40.470">
    <property type="match status" value="1"/>
</dbReference>
<dbReference type="STRING" id="105785.A0A2J7QGJ0"/>
<comment type="subcellular location">
    <subcellularLocation>
        <location evidence="1">Cell projection</location>
        <location evidence="1">Cilium</location>
    </subcellularLocation>
</comment>
<dbReference type="Pfam" id="PF24762">
    <property type="entry name" value="TPR_IF140-IFT172"/>
    <property type="match status" value="1"/>
</dbReference>
<dbReference type="InterPro" id="IPR036322">
    <property type="entry name" value="WD40_repeat_dom_sf"/>
</dbReference>
<evidence type="ECO:0000256" key="3">
    <source>
        <dbReference type="ARBA" id="ARBA00022737"/>
    </source>
</evidence>
<sequence>MSLYFDSKVQSPDLGCININLEWHETHPLLAVSSYSQDRGGFVTIYDELGEPLPDVLWPQHPVAQVTALAWHPTKKLLVTGWENGELRVWAGDPEFISVQSVHQTPITILQWSTLGGRLVSGDAAGSLVGSKVDSRGHILTVFHHELKEPLTHIAFRQNAKHTTQGLDMNGLAKAAVAGDELALDLFSGWRPRTAGQRFSLHSGQGDNLCFYIGAISGGLFYFTEEGTCTEVLNTEGVPLKKILYHEHKDDLIVMTEDLNVGQFQVNHSGKVTETMKVKLTGRSQDASMVWAGPGLLAVITGDLSVRFWDLDTGESYLLDAEPVNSALAASDSSAGASNLPTEVFTSLSFCAQKGILSAGTNVGSIVMWRFIVGDLNGGDGLKTGRSRSPVSTDPAQNWLREPPCNVRGAVKHIAWSRSHPLLAVNTITSVYVLREQELCAHYSKLVSAVQVSPSQLVVEVELKEDRGKCHTLELSTDLQVKGVAVTTDHVALWSSKTLVVYQLITEGLVEDARIMSKTVGSFSCEVESALIHDQSLLVLEEDGSAIEVRTFQGTIKQMLPTSDIEGRPIGIQLCGSFLTVATAAGWIKIWDLSRREAKQHLSPKNLEDAIDDFGEIIMATCNSNGTKVSITVAKSNFLPDPKLFLWDIESDNLQYFNLASGKLDIHDVEDTEHHPVDEEQLAANSTDEQSVVMHTPRISSGTTSQDVSGRFALSHQWDEEEPRLLVCEAKLLPRSGSSRISMPQPEPNSGMFSSRRASSSTMTMIVASDSDDNSKGAEVVLVTFFATPDSEQLLLQDVTSLQSGKHSRFLAVHTPYYVVLCKHSQQQGSKTLSGIVERLIMRDFEGLQNCDKPTRDAVLDFSYNLSIGNMDEAFRAIKTIRSEAVWESLARMCVKTKRLDVAFVCLGHMKHARGAMALREAMKEPELEARVAMLAVQLGLLVSCI</sequence>
<evidence type="ECO:0000256" key="1">
    <source>
        <dbReference type="ARBA" id="ARBA00004138"/>
    </source>
</evidence>
<dbReference type="Proteomes" id="UP000235965">
    <property type="component" value="Unassembled WGS sequence"/>
</dbReference>
<dbReference type="Pfam" id="PF23383">
    <property type="entry name" value="Beta-prop_IFT140_1st"/>
    <property type="match status" value="1"/>
</dbReference>
<organism evidence="12 13">
    <name type="scientific">Cryptotermes secundus</name>
    <dbReference type="NCBI Taxonomy" id="105785"/>
    <lineage>
        <taxon>Eukaryota</taxon>
        <taxon>Metazoa</taxon>
        <taxon>Ecdysozoa</taxon>
        <taxon>Arthropoda</taxon>
        <taxon>Hexapoda</taxon>
        <taxon>Insecta</taxon>
        <taxon>Pterygota</taxon>
        <taxon>Neoptera</taxon>
        <taxon>Polyneoptera</taxon>
        <taxon>Dictyoptera</taxon>
        <taxon>Blattodea</taxon>
        <taxon>Blattoidea</taxon>
        <taxon>Termitoidae</taxon>
        <taxon>Kalotermitidae</taxon>
        <taxon>Cryptotermitinae</taxon>
        <taxon>Cryptotermes</taxon>
    </lineage>
</organism>
<keyword evidence="4" id="KW-0802">TPR repeat</keyword>
<accession>A0A2J7QGJ0</accession>
<evidence type="ECO:0000313" key="12">
    <source>
        <dbReference type="EMBL" id="PNF27699.1"/>
    </source>
</evidence>
<dbReference type="EMBL" id="NEVH01014362">
    <property type="protein sequence ID" value="PNF27699.1"/>
    <property type="molecule type" value="Genomic_DNA"/>
</dbReference>
<dbReference type="PANTHER" id="PTHR15722:SF7">
    <property type="entry name" value="INTRAFLAGELLAR TRANSPORT PROTEIN 140 HOMOLOG"/>
    <property type="match status" value="1"/>
</dbReference>
<evidence type="ECO:0000256" key="5">
    <source>
        <dbReference type="ARBA" id="ARBA00023069"/>
    </source>
</evidence>
<feature type="repeat" description="WD" evidence="7">
    <location>
        <begin position="66"/>
        <end position="90"/>
    </location>
</feature>
<dbReference type="GO" id="GO:0036064">
    <property type="term" value="C:ciliary basal body"/>
    <property type="evidence" value="ECO:0007669"/>
    <property type="project" value="TreeGrafter"/>
</dbReference>
<gene>
    <name evidence="12" type="ORF">B7P43_G13756</name>
</gene>
<dbReference type="InterPro" id="IPR056155">
    <property type="entry name" value="Beta-prop_IFT140_2nd"/>
</dbReference>
<proteinExistence type="predicted"/>
<keyword evidence="2 7" id="KW-0853">WD repeat</keyword>
<dbReference type="InterPro" id="IPR056154">
    <property type="entry name" value="Beta-prop_IFT140_1st"/>
</dbReference>
<evidence type="ECO:0000259" key="9">
    <source>
        <dbReference type="Pfam" id="PF23383"/>
    </source>
</evidence>
<evidence type="ECO:0000256" key="2">
    <source>
        <dbReference type="ARBA" id="ARBA00022574"/>
    </source>
</evidence>
<dbReference type="Gene3D" id="2.130.10.10">
    <property type="entry name" value="YVTN repeat-like/Quinoprotein amine dehydrogenase"/>
    <property type="match status" value="2"/>
</dbReference>
<evidence type="ECO:0000313" key="13">
    <source>
        <dbReference type="Proteomes" id="UP000235965"/>
    </source>
</evidence>